<keyword evidence="3" id="KW-0255">Endonuclease</keyword>
<dbReference type="GO" id="GO:0004519">
    <property type="term" value="F:endonuclease activity"/>
    <property type="evidence" value="ECO:0007669"/>
    <property type="project" value="UniProtKB-KW"/>
</dbReference>
<dbReference type="EMBL" id="JAEHOI010000005">
    <property type="protein sequence ID" value="MBK0421556.1"/>
    <property type="molecule type" value="Genomic_DNA"/>
</dbReference>
<dbReference type="Pfam" id="PF03372">
    <property type="entry name" value="Exo_endo_phos"/>
    <property type="match status" value="1"/>
</dbReference>
<name>A0A934QBH8_9MICO</name>
<reference evidence="3" key="1">
    <citation type="submission" date="2020-12" db="EMBL/GenBank/DDBJ databases">
        <title>Leucobacter sp. CAS2, isolated from Chromium sludge.</title>
        <authorList>
            <person name="Xu Z."/>
        </authorList>
    </citation>
    <scope>NUCLEOTIDE SEQUENCE</scope>
    <source>
        <strain evidence="3">CSA2</strain>
    </source>
</reference>
<dbReference type="Proteomes" id="UP000618733">
    <property type="component" value="Unassembled WGS sequence"/>
</dbReference>
<keyword evidence="1" id="KW-0812">Transmembrane</keyword>
<evidence type="ECO:0000313" key="4">
    <source>
        <dbReference type="Proteomes" id="UP000618733"/>
    </source>
</evidence>
<keyword evidence="1" id="KW-0472">Membrane</keyword>
<comment type="caution">
    <text evidence="3">The sequence shown here is derived from an EMBL/GenBank/DDBJ whole genome shotgun (WGS) entry which is preliminary data.</text>
</comment>
<keyword evidence="4" id="KW-1185">Reference proteome</keyword>
<sequence>MNEPQTTRNTADRRSPRDPLGPFRLITGLILAAGTAILLVLVLAPELEWSRTLSETVGIAHALAFARITGGLLALIAALSLLVSLIAGRRGRRRGSFRAYRPLYRLIGVALLGTGIALMIWPAGWVTAPKLAADAPPSGSGLLASGEQELAHDGKTITMVVYNSQGTLDWDNLRSFEWSVDPDLYILPEASAESVRTEIAPATAEFVVHETRDSGLTGDFDGSIPPTTILSRSDRITLDDADATPTTYGSVAVRLANDPEFTILGVHAAPPLPSLMPQWRADLHRIAQAAESDQAPSVIAGDFNATLRHGPLANLPGYRDATLACAPQGVGTWPANIPETLSAPIDHVLIRDDLTVHSCNTVPVGRGDHRAVIVTIER</sequence>
<feature type="transmembrane region" description="Helical" evidence="1">
    <location>
        <begin position="106"/>
        <end position="128"/>
    </location>
</feature>
<dbReference type="Gene3D" id="3.60.10.10">
    <property type="entry name" value="Endonuclease/exonuclease/phosphatase"/>
    <property type="match status" value="1"/>
</dbReference>
<proteinExistence type="predicted"/>
<evidence type="ECO:0000313" key="3">
    <source>
        <dbReference type="EMBL" id="MBK0421556.1"/>
    </source>
</evidence>
<dbReference type="AlphaFoldDB" id="A0A934QBH8"/>
<protein>
    <submittedName>
        <fullName evidence="3">Endonuclease/exonuclease/phosphatase family protein</fullName>
    </submittedName>
</protein>
<accession>A0A934QBH8</accession>
<evidence type="ECO:0000259" key="2">
    <source>
        <dbReference type="Pfam" id="PF03372"/>
    </source>
</evidence>
<dbReference type="RefSeq" id="WP_200131773.1">
    <property type="nucleotide sequence ID" value="NZ_JAEHOI010000005.1"/>
</dbReference>
<keyword evidence="1" id="KW-1133">Transmembrane helix</keyword>
<feature type="domain" description="Endonuclease/exonuclease/phosphatase" evidence="2">
    <location>
        <begin position="228"/>
        <end position="369"/>
    </location>
</feature>
<keyword evidence="3" id="KW-0378">Hydrolase</keyword>
<gene>
    <name evidence="3" type="ORF">JD292_05665</name>
</gene>
<dbReference type="SUPFAM" id="SSF56219">
    <property type="entry name" value="DNase I-like"/>
    <property type="match status" value="1"/>
</dbReference>
<organism evidence="3 4">
    <name type="scientific">Leucobacter edaphi</name>
    <dbReference type="NCBI Taxonomy" id="2796472"/>
    <lineage>
        <taxon>Bacteria</taxon>
        <taxon>Bacillati</taxon>
        <taxon>Actinomycetota</taxon>
        <taxon>Actinomycetes</taxon>
        <taxon>Micrococcales</taxon>
        <taxon>Microbacteriaceae</taxon>
        <taxon>Leucobacter</taxon>
    </lineage>
</organism>
<dbReference type="InterPro" id="IPR036691">
    <property type="entry name" value="Endo/exonu/phosph_ase_sf"/>
</dbReference>
<feature type="transmembrane region" description="Helical" evidence="1">
    <location>
        <begin position="21"/>
        <end position="44"/>
    </location>
</feature>
<keyword evidence="3" id="KW-0540">Nuclease</keyword>
<feature type="transmembrane region" description="Helical" evidence="1">
    <location>
        <begin position="64"/>
        <end position="86"/>
    </location>
</feature>
<evidence type="ECO:0000256" key="1">
    <source>
        <dbReference type="SAM" id="Phobius"/>
    </source>
</evidence>
<dbReference type="InterPro" id="IPR005135">
    <property type="entry name" value="Endo/exonuclease/phosphatase"/>
</dbReference>